<dbReference type="KEGG" id="mmar:MODMU_3731"/>
<proteinExistence type="predicted"/>
<sequence>MATARGDGTRESERARGDKSRTLTGWVTVAAAHAGAGASTVALAIADAAADTGRGVHLIEAAPPYCSGMVAAASAELGCNADDSWRRGQRGDVVIDRRATDADIERWPAPPRSCHGATVVDLGLLDGRWNELPDDLRCTVVVCRPTVPGIRLTEHLLGLLAEQPLAVAAIGSSRWPGEVTAGLGPRLRALRDAGRVVAVPLDRHLGLTGLTADPLPKAVRAAGGVLVELTATGTTQPTAAMPSRGAHR</sequence>
<accession>I4F0H6</accession>
<name>I4F0H6_MODI5</name>
<dbReference type="AlphaFoldDB" id="I4F0H6"/>
<gene>
    <name evidence="2" type="ordered locus">MODMU_3731</name>
</gene>
<dbReference type="eggNOG" id="ENOG503327I">
    <property type="taxonomic scope" value="Bacteria"/>
</dbReference>
<dbReference type="Proteomes" id="UP000006461">
    <property type="component" value="Chromosome"/>
</dbReference>
<keyword evidence="3" id="KW-1185">Reference proteome</keyword>
<evidence type="ECO:0000313" key="2">
    <source>
        <dbReference type="EMBL" id="CCH89139.1"/>
    </source>
</evidence>
<organism evidence="2 3">
    <name type="scientific">Modestobacter italicus (strain DSM 44449 / CECT 9708 / BC 501)</name>
    <dbReference type="NCBI Taxonomy" id="2732864"/>
    <lineage>
        <taxon>Bacteria</taxon>
        <taxon>Bacillati</taxon>
        <taxon>Actinomycetota</taxon>
        <taxon>Actinomycetes</taxon>
        <taxon>Geodermatophilales</taxon>
        <taxon>Geodermatophilaceae</taxon>
        <taxon>Modestobacter</taxon>
    </lineage>
</organism>
<dbReference type="EMBL" id="FO203431">
    <property type="protein sequence ID" value="CCH89139.1"/>
    <property type="molecule type" value="Genomic_DNA"/>
</dbReference>
<feature type="compositionally biased region" description="Basic and acidic residues" evidence="1">
    <location>
        <begin position="7"/>
        <end position="20"/>
    </location>
</feature>
<dbReference type="STRING" id="477641.MODMU_3731"/>
<feature type="region of interest" description="Disordered" evidence="1">
    <location>
        <begin position="1"/>
        <end position="20"/>
    </location>
</feature>
<dbReference type="OrthoDB" id="5185273at2"/>
<protein>
    <submittedName>
        <fullName evidence="2">Uncharacterized protein</fullName>
    </submittedName>
</protein>
<evidence type="ECO:0000313" key="3">
    <source>
        <dbReference type="Proteomes" id="UP000006461"/>
    </source>
</evidence>
<reference evidence="2 3" key="1">
    <citation type="journal article" date="2012" name="J. Bacteriol.">
        <title>Genome Sequence of Radiation-Resistant Modestobacter marinus Strain BC501, a Representative Actinobacterium That Thrives on Calcareous Stone Surfaces.</title>
        <authorList>
            <person name="Normand P."/>
            <person name="Gury J."/>
            <person name="Pujic P."/>
            <person name="Chouaia B."/>
            <person name="Crotti E."/>
            <person name="Brusetti L."/>
            <person name="Daffonchio D."/>
            <person name="Vacherie B."/>
            <person name="Barbe V."/>
            <person name="Medigue C."/>
            <person name="Calteau A."/>
            <person name="Ghodhbane-Gtari F."/>
            <person name="Essoussi I."/>
            <person name="Nouioui I."/>
            <person name="Abbassi-Ghozzi I."/>
            <person name="Gtari M."/>
        </authorList>
    </citation>
    <scope>NUCLEOTIDE SEQUENCE [LARGE SCALE GENOMIC DNA]</scope>
    <source>
        <strain evidence="3">BC 501</strain>
    </source>
</reference>
<evidence type="ECO:0000256" key="1">
    <source>
        <dbReference type="SAM" id="MobiDB-lite"/>
    </source>
</evidence>
<dbReference type="HOGENOM" id="CLU_1048783_0_0_11"/>